<evidence type="ECO:0000313" key="1">
    <source>
        <dbReference type="EMBL" id="KAL2063992.1"/>
    </source>
</evidence>
<organism evidence="1 2">
    <name type="scientific">Oculimacula yallundae</name>
    <dbReference type="NCBI Taxonomy" id="86028"/>
    <lineage>
        <taxon>Eukaryota</taxon>
        <taxon>Fungi</taxon>
        <taxon>Dikarya</taxon>
        <taxon>Ascomycota</taxon>
        <taxon>Pezizomycotina</taxon>
        <taxon>Leotiomycetes</taxon>
        <taxon>Helotiales</taxon>
        <taxon>Ploettnerulaceae</taxon>
        <taxon>Oculimacula</taxon>
    </lineage>
</organism>
<sequence length="169" mass="18660">MCLQQGEGRRGGLQFMIICRENLVRSWSPNSNSRWLVEGNGGALRSASRATNCGLCLLGRGKVLALLAQVKGVGTCFGMKTSKVWDEVWYVKLRGIRDISGMGELRRKCAASRKLILGADIGRRYPAQQADGTLPRCPTTPLCSLVAGQEDGGEKKAFRRNRNRTNLYR</sequence>
<keyword evidence="2" id="KW-1185">Reference proteome</keyword>
<accession>A0ABR4C391</accession>
<dbReference type="Proteomes" id="UP001595075">
    <property type="component" value="Unassembled WGS sequence"/>
</dbReference>
<comment type="caution">
    <text evidence="1">The sequence shown here is derived from an EMBL/GenBank/DDBJ whole genome shotgun (WGS) entry which is preliminary data.</text>
</comment>
<dbReference type="EMBL" id="JAZHXI010000014">
    <property type="protein sequence ID" value="KAL2063992.1"/>
    <property type="molecule type" value="Genomic_DNA"/>
</dbReference>
<name>A0ABR4C391_9HELO</name>
<protein>
    <submittedName>
        <fullName evidence="1">Uncharacterized protein</fullName>
    </submittedName>
</protein>
<dbReference type="PROSITE" id="PS50231">
    <property type="entry name" value="RICIN_B_LECTIN"/>
    <property type="match status" value="1"/>
</dbReference>
<proteinExistence type="predicted"/>
<gene>
    <name evidence="1" type="ORF">VTL71DRAFT_4486</name>
</gene>
<reference evidence="1 2" key="1">
    <citation type="journal article" date="2024" name="Commun. Biol.">
        <title>Comparative genomic analysis of thermophilic fungi reveals convergent evolutionary adaptations and gene losses.</title>
        <authorList>
            <person name="Steindorff A.S."/>
            <person name="Aguilar-Pontes M.V."/>
            <person name="Robinson A.J."/>
            <person name="Andreopoulos B."/>
            <person name="LaButti K."/>
            <person name="Kuo A."/>
            <person name="Mondo S."/>
            <person name="Riley R."/>
            <person name="Otillar R."/>
            <person name="Haridas S."/>
            <person name="Lipzen A."/>
            <person name="Grimwood J."/>
            <person name="Schmutz J."/>
            <person name="Clum A."/>
            <person name="Reid I.D."/>
            <person name="Moisan M.C."/>
            <person name="Butler G."/>
            <person name="Nguyen T.T.M."/>
            <person name="Dewar K."/>
            <person name="Conant G."/>
            <person name="Drula E."/>
            <person name="Henrissat B."/>
            <person name="Hansel C."/>
            <person name="Singer S."/>
            <person name="Hutchinson M.I."/>
            <person name="de Vries R.P."/>
            <person name="Natvig D.O."/>
            <person name="Powell A.J."/>
            <person name="Tsang A."/>
            <person name="Grigoriev I.V."/>
        </authorList>
    </citation>
    <scope>NUCLEOTIDE SEQUENCE [LARGE SCALE GENOMIC DNA]</scope>
    <source>
        <strain evidence="1 2">CBS 494.80</strain>
    </source>
</reference>
<evidence type="ECO:0000313" key="2">
    <source>
        <dbReference type="Proteomes" id="UP001595075"/>
    </source>
</evidence>